<sequence>MSRTGGQLRVGLCCVDRLTCELHGSSNMTNQFSDDDEDYCDDPIKLFDSCEDAVYFGSKVYERSATTIDFTSKAENTPSNAECRSIEDRSGVSSDLLRQLSVKLVDCGQFPWYYRKYSQQILDLTGVDLDSDSDVDVEKVDGDENDYIVVEGLKNVNVMNSMESVLTAMRLSTGEKRRNTIRLKEEMEIEKALSQRNTVKVDFKRNQGLVGMKIKNLPVLINFKNKEGRKQGFKLSEKRTSNVFEHAAKALEQVGTEIIPVIEHKDDNCHSHELSSVSDKIEASINTKANEESPCKVKAGTTAQKNINRICEQLLNKKSTRISEVSNTSTQNDVIEINIISSPKPRDEVSKAKTVPSVPSGKSKKTVKDVTKTNKFKNEQIKKRNKALLELLTSNPNVHQTEVPNKCDQNQTENSINNGHQNSDDKSKSEINSPILPSSHSSMKSKNRRNFLKCNESFDLLGDKTEKRDPHSSETAKPLNNSGNSTEGSSMLKDFIISPVHDLTPRKMQEKDVNNKNDGTGMNNPISQQNSQESAVKSQKDSVAVIKKHTSADSRKKIVVAKQKAVDADNLNTKNTRKNDTDISGIASNENISLTKETKNKNGYSMTTYVATFEVPCHSYKPTEAPKANLSNPNTLLNSKNVPSNPNKSFERNTFPMASNVSQIPNIQNAPYVNHVPGQYQAENYQRTNIMRKPMHVTVHSQPLCSHYQKSRMPYNSDLPLRYSKFIPMPGTGKPYFPFCRGSAYPRRIPAQRQNIHNERLPLNIPPLMSLSPQVPHRNTRDGNQVPQYFNSSFHSTIPITQTAPIMPEPINQPYTNNYKTNKHPGNVNVKKTNVNLVPNKDDTNNSKQKLEEMNEKKTITDKPSVSAEVVGTKTEMLKELDKLSFDDVPKNDLKGKSSNDVCEIKKPCRIESIDKSSRTTKADETVKTPVSNKNELQTKYSPPILPIPRYDHVLDHIVSDPRTRIDKPITTVDKTLKQKVTNEIKPAPNTVKRCRKRISHEFKEPSCSRRKCDGKKISLEEYKQRVYVKSLSELSKKPGKDNANAKKYKCGPGPRMRKKHPNHTPESDLGYDSDSTVVL</sequence>
<dbReference type="EMBL" id="LR824019">
    <property type="protein sequence ID" value="CAH0587901.1"/>
    <property type="molecule type" value="Genomic_DNA"/>
</dbReference>
<feature type="compositionally biased region" description="Low complexity" evidence="1">
    <location>
        <begin position="638"/>
        <end position="647"/>
    </location>
</feature>
<feature type="region of interest" description="Disordered" evidence="1">
    <location>
        <begin position="396"/>
        <end position="449"/>
    </location>
</feature>
<feature type="compositionally biased region" description="Polar residues" evidence="1">
    <location>
        <begin position="430"/>
        <end position="442"/>
    </location>
</feature>
<feature type="compositionally biased region" description="Polar residues" evidence="1">
    <location>
        <begin position="475"/>
        <end position="489"/>
    </location>
</feature>
<feature type="compositionally biased region" description="Polar residues" evidence="1">
    <location>
        <begin position="516"/>
        <end position="537"/>
    </location>
</feature>
<proteinExistence type="predicted"/>
<accession>A0A9P0BQK4</accession>
<feature type="region of interest" description="Disordered" evidence="1">
    <location>
        <begin position="627"/>
        <end position="647"/>
    </location>
</feature>
<feature type="region of interest" description="Disordered" evidence="1">
    <location>
        <begin position="462"/>
        <end position="551"/>
    </location>
</feature>
<name>A0A9P0BQK4_CHRIL</name>
<feature type="region of interest" description="Disordered" evidence="1">
    <location>
        <begin position="345"/>
        <end position="382"/>
    </location>
</feature>
<feature type="compositionally biased region" description="Basic and acidic residues" evidence="1">
    <location>
        <begin position="503"/>
        <end position="515"/>
    </location>
</feature>
<protein>
    <submittedName>
        <fullName evidence="2">Uncharacterized protein</fullName>
    </submittedName>
</protein>
<dbReference type="AlphaFoldDB" id="A0A9P0BQK4"/>
<feature type="compositionally biased region" description="Basic and acidic residues" evidence="1">
    <location>
        <begin position="366"/>
        <end position="382"/>
    </location>
</feature>
<feature type="region of interest" description="Disordered" evidence="1">
    <location>
        <begin position="1034"/>
        <end position="1080"/>
    </location>
</feature>
<dbReference type="Proteomes" id="UP001154114">
    <property type="component" value="Chromosome 16"/>
</dbReference>
<evidence type="ECO:0000313" key="2">
    <source>
        <dbReference type="EMBL" id="CAH0587901.1"/>
    </source>
</evidence>
<feature type="compositionally biased region" description="Polar residues" evidence="1">
    <location>
        <begin position="396"/>
        <end position="421"/>
    </location>
</feature>
<organism evidence="2 3">
    <name type="scientific">Chrysodeixis includens</name>
    <name type="common">Soybean looper</name>
    <name type="synonym">Pseudoplusia includens</name>
    <dbReference type="NCBI Taxonomy" id="689277"/>
    <lineage>
        <taxon>Eukaryota</taxon>
        <taxon>Metazoa</taxon>
        <taxon>Ecdysozoa</taxon>
        <taxon>Arthropoda</taxon>
        <taxon>Hexapoda</taxon>
        <taxon>Insecta</taxon>
        <taxon>Pterygota</taxon>
        <taxon>Neoptera</taxon>
        <taxon>Endopterygota</taxon>
        <taxon>Lepidoptera</taxon>
        <taxon>Glossata</taxon>
        <taxon>Ditrysia</taxon>
        <taxon>Noctuoidea</taxon>
        <taxon>Noctuidae</taxon>
        <taxon>Plusiinae</taxon>
        <taxon>Chrysodeixis</taxon>
    </lineage>
</organism>
<keyword evidence="3" id="KW-1185">Reference proteome</keyword>
<feature type="compositionally biased region" description="Basic and acidic residues" evidence="1">
    <location>
        <begin position="1035"/>
        <end position="1045"/>
    </location>
</feature>
<reference evidence="2" key="1">
    <citation type="submission" date="2021-12" db="EMBL/GenBank/DDBJ databases">
        <authorList>
            <person name="King R."/>
        </authorList>
    </citation>
    <scope>NUCLEOTIDE SEQUENCE</scope>
</reference>
<gene>
    <name evidence="2" type="ORF">CINC_LOCUS3745</name>
</gene>
<dbReference type="OrthoDB" id="7433193at2759"/>
<evidence type="ECO:0000256" key="1">
    <source>
        <dbReference type="SAM" id="MobiDB-lite"/>
    </source>
</evidence>
<evidence type="ECO:0000313" key="3">
    <source>
        <dbReference type="Proteomes" id="UP001154114"/>
    </source>
</evidence>
<feature type="compositionally biased region" description="Basic and acidic residues" evidence="1">
    <location>
        <begin position="462"/>
        <end position="474"/>
    </location>
</feature>